<dbReference type="EMBL" id="JABBFW010000007">
    <property type="protein sequence ID" value="NML15652.1"/>
    <property type="molecule type" value="Genomic_DNA"/>
</dbReference>
<proteinExistence type="predicted"/>
<name>A0A848F8G9_9BURK</name>
<evidence type="ECO:0000313" key="2">
    <source>
        <dbReference type="Proteomes" id="UP000574067"/>
    </source>
</evidence>
<accession>A0A848F8G9</accession>
<gene>
    <name evidence="1" type="ORF">HHL10_11795</name>
</gene>
<reference evidence="1 2" key="1">
    <citation type="submission" date="2020-04" db="EMBL/GenBank/DDBJ databases">
        <title>Azohydromonas sp. isolated from soil.</title>
        <authorList>
            <person name="Dahal R.H."/>
        </authorList>
    </citation>
    <scope>NUCLEOTIDE SEQUENCE [LARGE SCALE GENOMIC DNA]</scope>
    <source>
        <strain evidence="1 2">G-1-1-14</strain>
    </source>
</reference>
<dbReference type="RefSeq" id="WP_169160564.1">
    <property type="nucleotide sequence ID" value="NZ_JABBFW010000007.1"/>
</dbReference>
<organism evidence="1 2">
    <name type="scientific">Azohydromonas caseinilytica</name>
    <dbReference type="NCBI Taxonomy" id="2728836"/>
    <lineage>
        <taxon>Bacteria</taxon>
        <taxon>Pseudomonadati</taxon>
        <taxon>Pseudomonadota</taxon>
        <taxon>Betaproteobacteria</taxon>
        <taxon>Burkholderiales</taxon>
        <taxon>Sphaerotilaceae</taxon>
        <taxon>Azohydromonas</taxon>
    </lineage>
</organism>
<keyword evidence="2" id="KW-1185">Reference proteome</keyword>
<protein>
    <submittedName>
        <fullName evidence="1">Uncharacterized protein</fullName>
    </submittedName>
</protein>
<sequence length="288" mass="32438">MPDLIRLSDDAAKIFVFDPVFPLGAAMEQAKRNKLNAFGRLARLNPFNRPKDETVLPTKHELRYEPFWYVVAGRDVDFSKEITYAVDVGNPHAHKVLLDGREYPVNAQGKRRVIDLPAIEFCRRKIDYVACVDGLGRELKKGILENYVGRPEAREQAVLNLPGAVLPQLRAPTVRQKVDQILSSEVINAHEVQRDERTLEKFHLYYRPVFAFEFAWTTEDKLGVIEVDGISGEVAENGQWFKEKIDAIMTREMLFEAGAEIAGAFVPGGGLAVKVIEIITAPPDQKPL</sequence>
<comment type="caution">
    <text evidence="1">The sequence shown here is derived from an EMBL/GenBank/DDBJ whole genome shotgun (WGS) entry which is preliminary data.</text>
</comment>
<evidence type="ECO:0000313" key="1">
    <source>
        <dbReference type="EMBL" id="NML15652.1"/>
    </source>
</evidence>
<dbReference type="AlphaFoldDB" id="A0A848F8G9"/>
<dbReference type="Proteomes" id="UP000574067">
    <property type="component" value="Unassembled WGS sequence"/>
</dbReference>